<dbReference type="Pfam" id="PF00534">
    <property type="entry name" value="Glycos_transf_1"/>
    <property type="match status" value="1"/>
</dbReference>
<reference evidence="2 3" key="1">
    <citation type="submission" date="2019-06" db="EMBL/GenBank/DDBJ databases">
        <title>Genomic insights into carbon and energy metabolism of Deferribacter autotrophicus revealed new metabolic traits in the phylum Deferribacteres.</title>
        <authorList>
            <person name="Slobodkin A.I."/>
            <person name="Slobodkina G.B."/>
            <person name="Allioux M."/>
            <person name="Alain K."/>
            <person name="Jebbar M."/>
            <person name="Shadrin V."/>
            <person name="Kublanov I.V."/>
            <person name="Toshchakov S.V."/>
            <person name="Bonch-Osmolovskaya E.A."/>
        </authorList>
    </citation>
    <scope>NUCLEOTIDE SEQUENCE [LARGE SCALE GENOMIC DNA]</scope>
    <source>
        <strain evidence="2 3">SL50</strain>
    </source>
</reference>
<dbReference type="PANTHER" id="PTHR12526:SF630">
    <property type="entry name" value="GLYCOSYLTRANSFERASE"/>
    <property type="match status" value="1"/>
</dbReference>
<accession>A0A5A8F6N3</accession>
<name>A0A5A8F6N3_9BACT</name>
<dbReference type="Proteomes" id="UP000322876">
    <property type="component" value="Unassembled WGS sequence"/>
</dbReference>
<evidence type="ECO:0000313" key="3">
    <source>
        <dbReference type="Proteomes" id="UP000322876"/>
    </source>
</evidence>
<dbReference type="AlphaFoldDB" id="A0A5A8F6N3"/>
<dbReference type="EMBL" id="VFJB01000006">
    <property type="protein sequence ID" value="KAA0257635.1"/>
    <property type="molecule type" value="Genomic_DNA"/>
</dbReference>
<keyword evidence="2" id="KW-0808">Transferase</keyword>
<dbReference type="PANTHER" id="PTHR12526">
    <property type="entry name" value="GLYCOSYLTRANSFERASE"/>
    <property type="match status" value="1"/>
</dbReference>
<feature type="domain" description="Glycosyl transferase family 1" evidence="1">
    <location>
        <begin position="27"/>
        <end position="178"/>
    </location>
</feature>
<keyword evidence="3" id="KW-1185">Reference proteome</keyword>
<sequence>MIVCRSLTARVNKKTIYNVFAFPENGKNLKVKKNKRIVFIGSIRKQKGLHVLFNALAFLKKKNFCLKLEIIGEPITDRDKRYKKRLLKLAKKLNITSQIKWRGFIGESLELLKQYDILILPSIYPEAYPTVILEAYSVRTFIIASDIGGSREILDKSKSGFLFLNNNYKSLANKILEYYGLSDEEIIKHLENGEEYLKKYDRNYYIKMLSDFFNI</sequence>
<dbReference type="SUPFAM" id="SSF53756">
    <property type="entry name" value="UDP-Glycosyltransferase/glycogen phosphorylase"/>
    <property type="match status" value="1"/>
</dbReference>
<dbReference type="CDD" id="cd03801">
    <property type="entry name" value="GT4_PimA-like"/>
    <property type="match status" value="1"/>
</dbReference>
<protein>
    <submittedName>
        <fullName evidence="2">Glycosyltransferase family 4 protein</fullName>
    </submittedName>
</protein>
<evidence type="ECO:0000259" key="1">
    <source>
        <dbReference type="Pfam" id="PF00534"/>
    </source>
</evidence>
<dbReference type="OrthoDB" id="1522162at2"/>
<proteinExistence type="predicted"/>
<dbReference type="RefSeq" id="WP_149266608.1">
    <property type="nucleotide sequence ID" value="NZ_VFJB01000006.1"/>
</dbReference>
<evidence type="ECO:0000313" key="2">
    <source>
        <dbReference type="EMBL" id="KAA0257635.1"/>
    </source>
</evidence>
<dbReference type="InterPro" id="IPR001296">
    <property type="entry name" value="Glyco_trans_1"/>
</dbReference>
<gene>
    <name evidence="2" type="ORF">FHQ18_07775</name>
</gene>
<organism evidence="2 3">
    <name type="scientific">Deferribacter autotrophicus</name>
    <dbReference type="NCBI Taxonomy" id="500465"/>
    <lineage>
        <taxon>Bacteria</taxon>
        <taxon>Pseudomonadati</taxon>
        <taxon>Deferribacterota</taxon>
        <taxon>Deferribacteres</taxon>
        <taxon>Deferribacterales</taxon>
        <taxon>Deferribacteraceae</taxon>
        <taxon>Deferribacter</taxon>
    </lineage>
</organism>
<dbReference type="Gene3D" id="3.40.50.2000">
    <property type="entry name" value="Glycogen Phosphorylase B"/>
    <property type="match status" value="1"/>
</dbReference>
<dbReference type="GO" id="GO:0016757">
    <property type="term" value="F:glycosyltransferase activity"/>
    <property type="evidence" value="ECO:0007669"/>
    <property type="project" value="InterPro"/>
</dbReference>
<comment type="caution">
    <text evidence="2">The sequence shown here is derived from an EMBL/GenBank/DDBJ whole genome shotgun (WGS) entry which is preliminary data.</text>
</comment>